<keyword evidence="2" id="KW-0067">ATP-binding</keyword>
<dbReference type="GO" id="GO:0005829">
    <property type="term" value="C:cytosol"/>
    <property type="evidence" value="ECO:0007669"/>
    <property type="project" value="TreeGrafter"/>
</dbReference>
<protein>
    <submittedName>
        <fullName evidence="5">Galactokinase N-terminal domain-containing protein</fullName>
    </submittedName>
</protein>
<dbReference type="Pfam" id="PF10509">
    <property type="entry name" value="GalKase_gal_bdg"/>
    <property type="match status" value="1"/>
</dbReference>
<dbReference type="PANTHER" id="PTHR10457:SF7">
    <property type="entry name" value="GALACTOKINASE-RELATED"/>
    <property type="match status" value="1"/>
</dbReference>
<dbReference type="SUPFAM" id="SSF54211">
    <property type="entry name" value="Ribosomal protein S5 domain 2-like"/>
    <property type="match status" value="1"/>
</dbReference>
<dbReference type="WBParaSite" id="Minc3s07148g40781">
    <property type="protein sequence ID" value="Minc3s07148g40781"/>
    <property type="gene ID" value="Minc3s07148g40781"/>
</dbReference>
<dbReference type="GO" id="GO:0004335">
    <property type="term" value="F:galactokinase activity"/>
    <property type="evidence" value="ECO:0007669"/>
    <property type="project" value="TreeGrafter"/>
</dbReference>
<feature type="domain" description="Galactokinase N-terminal" evidence="3">
    <location>
        <begin position="9"/>
        <end position="53"/>
    </location>
</feature>
<dbReference type="PROSITE" id="PS00106">
    <property type="entry name" value="GALACTOKINASE"/>
    <property type="match status" value="1"/>
</dbReference>
<keyword evidence="4" id="KW-1185">Reference proteome</keyword>
<dbReference type="InterPro" id="IPR020568">
    <property type="entry name" value="Ribosomal_Su5_D2-typ_SF"/>
</dbReference>
<evidence type="ECO:0000259" key="3">
    <source>
        <dbReference type="Pfam" id="PF10509"/>
    </source>
</evidence>
<organism evidence="4 5">
    <name type="scientific">Meloidogyne incognita</name>
    <name type="common">Southern root-knot nematode worm</name>
    <name type="synonym">Oxyuris incognita</name>
    <dbReference type="NCBI Taxonomy" id="6306"/>
    <lineage>
        <taxon>Eukaryota</taxon>
        <taxon>Metazoa</taxon>
        <taxon>Ecdysozoa</taxon>
        <taxon>Nematoda</taxon>
        <taxon>Chromadorea</taxon>
        <taxon>Rhabditida</taxon>
        <taxon>Tylenchina</taxon>
        <taxon>Tylenchomorpha</taxon>
        <taxon>Tylenchoidea</taxon>
        <taxon>Meloidogynidae</taxon>
        <taxon>Meloidogyninae</taxon>
        <taxon>Meloidogyne</taxon>
        <taxon>Meloidogyne incognita group</taxon>
    </lineage>
</organism>
<dbReference type="InterPro" id="IPR014721">
    <property type="entry name" value="Ribsml_uS5_D2-typ_fold_subgr"/>
</dbReference>
<sequence>MSGEECVTLYKQKFGLNPEWLIRCPGRVNLIGEHIDYSNYPVLPMAIEDSTWVREKKKKKIFLGYSTYCHYHILPIKPKTTFCQQAY</sequence>
<dbReference type="InterPro" id="IPR019741">
    <property type="entry name" value="Galactokinase_CS"/>
</dbReference>
<reference evidence="5" key="1">
    <citation type="submission" date="2022-11" db="UniProtKB">
        <authorList>
            <consortium name="WormBaseParasite"/>
        </authorList>
    </citation>
    <scope>IDENTIFICATION</scope>
</reference>
<keyword evidence="1" id="KW-0547">Nucleotide-binding</keyword>
<name>A0A914NJR1_MELIC</name>
<dbReference type="GO" id="GO:0005524">
    <property type="term" value="F:ATP binding"/>
    <property type="evidence" value="ECO:0007669"/>
    <property type="project" value="UniProtKB-KW"/>
</dbReference>
<evidence type="ECO:0000313" key="5">
    <source>
        <dbReference type="WBParaSite" id="Minc3s07148g40781"/>
    </source>
</evidence>
<dbReference type="GO" id="GO:0006012">
    <property type="term" value="P:galactose metabolic process"/>
    <property type="evidence" value="ECO:0007669"/>
    <property type="project" value="TreeGrafter"/>
</dbReference>
<proteinExistence type="predicted"/>
<dbReference type="PANTHER" id="PTHR10457">
    <property type="entry name" value="MEVALONATE KINASE/GALACTOKINASE"/>
    <property type="match status" value="1"/>
</dbReference>
<dbReference type="InterPro" id="IPR019539">
    <property type="entry name" value="GalKase_N"/>
</dbReference>
<evidence type="ECO:0000256" key="2">
    <source>
        <dbReference type="ARBA" id="ARBA00022840"/>
    </source>
</evidence>
<dbReference type="Gene3D" id="3.30.230.10">
    <property type="match status" value="1"/>
</dbReference>
<dbReference type="Proteomes" id="UP000887563">
    <property type="component" value="Unplaced"/>
</dbReference>
<accession>A0A914NJR1</accession>
<evidence type="ECO:0000313" key="4">
    <source>
        <dbReference type="Proteomes" id="UP000887563"/>
    </source>
</evidence>
<dbReference type="AlphaFoldDB" id="A0A914NJR1"/>
<evidence type="ECO:0000256" key="1">
    <source>
        <dbReference type="ARBA" id="ARBA00022741"/>
    </source>
</evidence>